<dbReference type="InterPro" id="IPR036388">
    <property type="entry name" value="WH-like_DNA-bd_sf"/>
</dbReference>
<dbReference type="Pfam" id="PF02082">
    <property type="entry name" value="Rrf2"/>
    <property type="match status" value="1"/>
</dbReference>
<evidence type="ECO:0000313" key="1">
    <source>
        <dbReference type="EMBL" id="PTI64024.1"/>
    </source>
</evidence>
<dbReference type="SUPFAM" id="SSF46785">
    <property type="entry name" value="Winged helix' DNA-binding domain"/>
    <property type="match status" value="1"/>
</dbReference>
<sequence length="141" mass="15757">MDTKFSVAVHILIMFSEAKNKITSETIAQSVNTNASYIRKVIALLKDDALLIRHQGSFSYSLGKPNDEMTLLDIYQAVKPPKLLHTHQNSNPDCPVGGPINSVLDPIVSHAESQLERDLETQTLFQVIEKIKAQHKNHLTL</sequence>
<dbReference type="Proteomes" id="UP000240859">
    <property type="component" value="Unassembled WGS sequence"/>
</dbReference>
<evidence type="ECO:0000313" key="2">
    <source>
        <dbReference type="Proteomes" id="UP000240859"/>
    </source>
</evidence>
<dbReference type="Gene3D" id="1.10.10.10">
    <property type="entry name" value="Winged helix-like DNA-binding domain superfamily/Winged helix DNA-binding domain"/>
    <property type="match status" value="1"/>
</dbReference>
<dbReference type="PANTHER" id="PTHR33221">
    <property type="entry name" value="WINGED HELIX-TURN-HELIX TRANSCRIPTIONAL REGULATOR, RRF2 FAMILY"/>
    <property type="match status" value="1"/>
</dbReference>
<proteinExistence type="predicted"/>
<dbReference type="PROSITE" id="PS51197">
    <property type="entry name" value="HTH_RRF2_2"/>
    <property type="match status" value="1"/>
</dbReference>
<name>A0ABX5IK91_9STAP</name>
<keyword evidence="2" id="KW-1185">Reference proteome</keyword>
<reference evidence="1 2" key="1">
    <citation type="journal article" date="2016" name="Front. Microbiol.">
        <title>Comprehensive Phylogenetic Analysis of Bovine Non-aureus Staphylococci Species Based on Whole-Genome Sequencing.</title>
        <authorList>
            <person name="Naushad S."/>
            <person name="Barkema H.W."/>
            <person name="Luby C."/>
            <person name="Condas L.A."/>
            <person name="Nobrega D.B."/>
            <person name="Carson D.A."/>
            <person name="De Buck J."/>
        </authorList>
    </citation>
    <scope>NUCLEOTIDE SEQUENCE [LARGE SCALE GENOMIC DNA]</scope>
    <source>
        <strain evidence="1 2">SNUC 1084</strain>
    </source>
</reference>
<dbReference type="InterPro" id="IPR000944">
    <property type="entry name" value="Tscrpt_reg_Rrf2"/>
</dbReference>
<dbReference type="InterPro" id="IPR036390">
    <property type="entry name" value="WH_DNA-bd_sf"/>
</dbReference>
<comment type="caution">
    <text evidence="1">The sequence shown here is derived from an EMBL/GenBank/DDBJ whole genome shotgun (WGS) entry which is preliminary data.</text>
</comment>
<dbReference type="PANTHER" id="PTHR33221:SF15">
    <property type="entry name" value="HTH-TYPE TRANSCRIPTIONAL REGULATOR YWGB-RELATED"/>
    <property type="match status" value="1"/>
</dbReference>
<dbReference type="EMBL" id="PZFR01000186">
    <property type="protein sequence ID" value="PTI64024.1"/>
    <property type="molecule type" value="Genomic_DNA"/>
</dbReference>
<gene>
    <name evidence="1" type="ORF">BU057_13585</name>
</gene>
<protein>
    <submittedName>
        <fullName evidence="1">Rrf2 family transcriptional regulator</fullName>
    </submittedName>
</protein>
<dbReference type="RefSeq" id="WP_073505230.1">
    <property type="nucleotide sequence ID" value="NZ_CP018199.1"/>
</dbReference>
<organism evidence="1 2">
    <name type="scientific">Staphylococcus succinus</name>
    <dbReference type="NCBI Taxonomy" id="61015"/>
    <lineage>
        <taxon>Bacteria</taxon>
        <taxon>Bacillati</taxon>
        <taxon>Bacillota</taxon>
        <taxon>Bacilli</taxon>
        <taxon>Bacillales</taxon>
        <taxon>Staphylococcaceae</taxon>
        <taxon>Staphylococcus</taxon>
    </lineage>
</organism>
<accession>A0ABX5IK91</accession>